<dbReference type="GO" id="GO:0005886">
    <property type="term" value="C:plasma membrane"/>
    <property type="evidence" value="ECO:0007669"/>
    <property type="project" value="UniProtKB-SubCell"/>
</dbReference>
<keyword evidence="5 7" id="KW-1133">Transmembrane helix</keyword>
<accession>A0A3B0CMK3</accession>
<dbReference type="PROSITE" id="PS50928">
    <property type="entry name" value="ABC_TM1"/>
    <property type="match status" value="1"/>
</dbReference>
<comment type="similarity">
    <text evidence="7">Belongs to the binding-protein-dependent transport system permease family.</text>
</comment>
<dbReference type="EMBL" id="RBAH01000004">
    <property type="protein sequence ID" value="RKN85489.1"/>
    <property type="molecule type" value="Genomic_DNA"/>
</dbReference>
<dbReference type="PANTHER" id="PTHR43744">
    <property type="entry name" value="ABC TRANSPORTER PERMEASE PROTEIN MG189-RELATED-RELATED"/>
    <property type="match status" value="1"/>
</dbReference>
<comment type="caution">
    <text evidence="10">The sequence shown here is derived from an EMBL/GenBank/DDBJ whole genome shotgun (WGS) entry which is preliminary data.</text>
</comment>
<keyword evidence="3" id="KW-1003">Cell membrane</keyword>
<keyword evidence="6 7" id="KW-0472">Membrane</keyword>
<organism evidence="10 11">
    <name type="scientific">Paenibacillus ginsengarvi</name>
    <dbReference type="NCBI Taxonomy" id="400777"/>
    <lineage>
        <taxon>Bacteria</taxon>
        <taxon>Bacillati</taxon>
        <taxon>Bacillota</taxon>
        <taxon>Bacilli</taxon>
        <taxon>Bacillales</taxon>
        <taxon>Paenibacillaceae</taxon>
        <taxon>Paenibacillus</taxon>
    </lineage>
</organism>
<protein>
    <submittedName>
        <fullName evidence="10">Carbohydrate ABC transporter permease</fullName>
    </submittedName>
</protein>
<evidence type="ECO:0000256" key="7">
    <source>
        <dbReference type="RuleBase" id="RU363032"/>
    </source>
</evidence>
<feature type="region of interest" description="Disordered" evidence="8">
    <location>
        <begin position="1"/>
        <end position="29"/>
    </location>
</feature>
<feature type="transmembrane region" description="Helical" evidence="7">
    <location>
        <begin position="174"/>
        <end position="193"/>
    </location>
</feature>
<keyword evidence="4 7" id="KW-0812">Transmembrane</keyword>
<name>A0A3B0CMK3_9BACL</name>
<evidence type="ECO:0000256" key="1">
    <source>
        <dbReference type="ARBA" id="ARBA00004651"/>
    </source>
</evidence>
<feature type="transmembrane region" description="Helical" evidence="7">
    <location>
        <begin position="138"/>
        <end position="162"/>
    </location>
</feature>
<evidence type="ECO:0000256" key="6">
    <source>
        <dbReference type="ARBA" id="ARBA00023136"/>
    </source>
</evidence>
<feature type="transmembrane region" description="Helical" evidence="7">
    <location>
        <begin position="275"/>
        <end position="293"/>
    </location>
</feature>
<dbReference type="SUPFAM" id="SSF161098">
    <property type="entry name" value="MetI-like"/>
    <property type="match status" value="1"/>
</dbReference>
<feature type="transmembrane region" description="Helical" evidence="7">
    <location>
        <begin position="107"/>
        <end position="126"/>
    </location>
</feature>
<evidence type="ECO:0000256" key="8">
    <source>
        <dbReference type="SAM" id="MobiDB-lite"/>
    </source>
</evidence>
<evidence type="ECO:0000256" key="2">
    <source>
        <dbReference type="ARBA" id="ARBA00022448"/>
    </source>
</evidence>
<sequence length="307" mass="35000">MSAADQTDAKAYRRGLSRAGDGRSGKPHKRIGNKWRERLADWFVRIVLAFVVVVFFAPLLWLLSTSLKPDTQLFADPVIWIPDPFKWSNYSYVLEATGFLRFFGNSLFIAVLATLGALISSSIVAYGFAKIDWPGRELLFTLMLVTMMIPFEVVMIPLFTVFKHLGWIGTLKPLIIPWWFGDPFSIFILRQFMMGLPNEMSQAAKIDGCSEFGIYARIILPLLKSPLWVVAIFAFMGSWNDFFGPLIYLTDDRHFTLSLGLYSFLTTHVKMWQTMFAYAVLMSLVPLALFFMAQKSFIRGLSMTGFK</sequence>
<dbReference type="InterPro" id="IPR035906">
    <property type="entry name" value="MetI-like_sf"/>
</dbReference>
<dbReference type="RefSeq" id="WP_120746512.1">
    <property type="nucleotide sequence ID" value="NZ_RBAH01000004.1"/>
</dbReference>
<feature type="transmembrane region" description="Helical" evidence="7">
    <location>
        <begin position="214"/>
        <end position="236"/>
    </location>
</feature>
<comment type="subcellular location">
    <subcellularLocation>
        <location evidence="1 7">Cell membrane</location>
        <topology evidence="1 7">Multi-pass membrane protein</topology>
    </subcellularLocation>
</comment>
<dbReference type="Gene3D" id="1.10.3720.10">
    <property type="entry name" value="MetI-like"/>
    <property type="match status" value="1"/>
</dbReference>
<evidence type="ECO:0000256" key="5">
    <source>
        <dbReference type="ARBA" id="ARBA00022989"/>
    </source>
</evidence>
<dbReference type="CDD" id="cd06261">
    <property type="entry name" value="TM_PBP2"/>
    <property type="match status" value="1"/>
</dbReference>
<reference evidence="10 11" key="1">
    <citation type="journal article" date="2007" name="Int. J. Syst. Evol. Microbiol.">
        <title>Paenibacillus ginsengarvi sp. nov., isolated from soil from ginseng cultivation.</title>
        <authorList>
            <person name="Yoon M.H."/>
            <person name="Ten L.N."/>
            <person name="Im W.T."/>
        </authorList>
    </citation>
    <scope>NUCLEOTIDE SEQUENCE [LARGE SCALE GENOMIC DNA]</scope>
    <source>
        <strain evidence="10 11">KCTC 13059</strain>
    </source>
</reference>
<proteinExistence type="inferred from homology"/>
<feature type="transmembrane region" description="Helical" evidence="7">
    <location>
        <begin position="42"/>
        <end position="63"/>
    </location>
</feature>
<evidence type="ECO:0000313" key="10">
    <source>
        <dbReference type="EMBL" id="RKN85489.1"/>
    </source>
</evidence>
<evidence type="ECO:0000256" key="4">
    <source>
        <dbReference type="ARBA" id="ARBA00022692"/>
    </source>
</evidence>
<gene>
    <name evidence="10" type="ORF">D7M11_07315</name>
</gene>
<keyword evidence="2 7" id="KW-0813">Transport</keyword>
<dbReference type="Pfam" id="PF00528">
    <property type="entry name" value="BPD_transp_1"/>
    <property type="match status" value="1"/>
</dbReference>
<dbReference type="AlphaFoldDB" id="A0A3B0CMK3"/>
<dbReference type="InterPro" id="IPR000515">
    <property type="entry name" value="MetI-like"/>
</dbReference>
<evidence type="ECO:0000259" key="9">
    <source>
        <dbReference type="PROSITE" id="PS50928"/>
    </source>
</evidence>
<dbReference type="PANTHER" id="PTHR43744:SF12">
    <property type="entry name" value="ABC TRANSPORTER PERMEASE PROTEIN MG189-RELATED"/>
    <property type="match status" value="1"/>
</dbReference>
<evidence type="ECO:0000313" key="11">
    <source>
        <dbReference type="Proteomes" id="UP000282311"/>
    </source>
</evidence>
<dbReference type="GO" id="GO:0055085">
    <property type="term" value="P:transmembrane transport"/>
    <property type="evidence" value="ECO:0007669"/>
    <property type="project" value="InterPro"/>
</dbReference>
<dbReference type="Proteomes" id="UP000282311">
    <property type="component" value="Unassembled WGS sequence"/>
</dbReference>
<evidence type="ECO:0000256" key="3">
    <source>
        <dbReference type="ARBA" id="ARBA00022475"/>
    </source>
</evidence>
<keyword evidence="11" id="KW-1185">Reference proteome</keyword>
<dbReference type="OrthoDB" id="9771544at2"/>
<feature type="domain" description="ABC transmembrane type-1" evidence="9">
    <location>
        <begin position="103"/>
        <end position="293"/>
    </location>
</feature>